<dbReference type="SMART" id="SM00341">
    <property type="entry name" value="HRDC"/>
    <property type="match status" value="1"/>
</dbReference>
<feature type="compositionally biased region" description="Low complexity" evidence="10">
    <location>
        <begin position="430"/>
        <end position="446"/>
    </location>
</feature>
<dbReference type="OrthoDB" id="10261556at2759"/>
<dbReference type="PANTHER" id="PTHR13710:SF153">
    <property type="entry name" value="RECQ-LIKE DNA HELICASE BLM"/>
    <property type="match status" value="1"/>
</dbReference>
<dbReference type="Pfam" id="PF16124">
    <property type="entry name" value="RecQ_Zn_bind"/>
    <property type="match status" value="1"/>
</dbReference>
<reference evidence="13" key="1">
    <citation type="submission" date="2020-07" db="EMBL/GenBank/DDBJ databases">
        <title>The High-quality genome of the commercially important snow crab, Chionoecetes opilio.</title>
        <authorList>
            <person name="Jeong J.-H."/>
            <person name="Ryu S."/>
        </authorList>
    </citation>
    <scope>NUCLEOTIDE SEQUENCE</scope>
    <source>
        <strain evidence="13">MADBK_172401_WGS</strain>
        <tissue evidence="13">Digestive gland</tissue>
    </source>
</reference>
<evidence type="ECO:0000259" key="11">
    <source>
        <dbReference type="PROSITE" id="PS50967"/>
    </source>
</evidence>
<dbReference type="InterPro" id="IPR044876">
    <property type="entry name" value="HRDC_dom_sf"/>
</dbReference>
<dbReference type="GO" id="GO:0009378">
    <property type="term" value="F:four-way junction helicase activity"/>
    <property type="evidence" value="ECO:0007669"/>
    <property type="project" value="TreeGrafter"/>
</dbReference>
<organism evidence="13 14">
    <name type="scientific">Chionoecetes opilio</name>
    <name type="common">Atlantic snow crab</name>
    <name type="synonym">Cancer opilio</name>
    <dbReference type="NCBI Taxonomy" id="41210"/>
    <lineage>
        <taxon>Eukaryota</taxon>
        <taxon>Metazoa</taxon>
        <taxon>Ecdysozoa</taxon>
        <taxon>Arthropoda</taxon>
        <taxon>Crustacea</taxon>
        <taxon>Multicrustacea</taxon>
        <taxon>Malacostraca</taxon>
        <taxon>Eumalacostraca</taxon>
        <taxon>Eucarida</taxon>
        <taxon>Decapoda</taxon>
        <taxon>Pleocyemata</taxon>
        <taxon>Brachyura</taxon>
        <taxon>Eubrachyura</taxon>
        <taxon>Majoidea</taxon>
        <taxon>Majidae</taxon>
        <taxon>Chionoecetes</taxon>
    </lineage>
</organism>
<evidence type="ECO:0000313" key="13">
    <source>
        <dbReference type="EMBL" id="KAG0728059.1"/>
    </source>
</evidence>
<evidence type="ECO:0000256" key="9">
    <source>
        <dbReference type="ARBA" id="ARBA00044542"/>
    </source>
</evidence>
<evidence type="ECO:0000259" key="12">
    <source>
        <dbReference type="PROSITE" id="PS51194"/>
    </source>
</evidence>
<comment type="caution">
    <text evidence="13">The sequence shown here is derived from an EMBL/GenBank/DDBJ whole genome shotgun (WGS) entry which is preliminary data.</text>
</comment>
<dbReference type="InterPro" id="IPR018982">
    <property type="entry name" value="RQC_domain"/>
</dbReference>
<dbReference type="PANTHER" id="PTHR13710">
    <property type="entry name" value="DNA HELICASE RECQ FAMILY MEMBER"/>
    <property type="match status" value="1"/>
</dbReference>
<dbReference type="PROSITE" id="PS50967">
    <property type="entry name" value="HRDC"/>
    <property type="match status" value="1"/>
</dbReference>
<evidence type="ECO:0000256" key="3">
    <source>
        <dbReference type="ARBA" id="ARBA00023125"/>
    </source>
</evidence>
<comment type="catalytic activity">
    <reaction evidence="7">
        <text>Couples ATP hydrolysis with the unwinding of duplex DNA by translocating in the 3'-5' direction.</text>
        <dbReference type="EC" id="5.6.2.4"/>
    </reaction>
</comment>
<dbReference type="Pfam" id="PF00271">
    <property type="entry name" value="Helicase_C"/>
    <property type="match status" value="1"/>
</dbReference>
<keyword evidence="6" id="KW-0539">Nucleus</keyword>
<dbReference type="GO" id="GO:0005634">
    <property type="term" value="C:nucleus"/>
    <property type="evidence" value="ECO:0007669"/>
    <property type="project" value="TreeGrafter"/>
</dbReference>
<dbReference type="InterPro" id="IPR032284">
    <property type="entry name" value="RecQ_Zn-bd"/>
</dbReference>
<dbReference type="FunFam" id="1.10.10.10:FF:000495">
    <property type="entry name" value="RecQ family helicase MusN"/>
    <property type="match status" value="1"/>
</dbReference>
<proteinExistence type="inferred from homology"/>
<dbReference type="SUPFAM" id="SSF52540">
    <property type="entry name" value="P-loop containing nucleoside triphosphate hydrolases"/>
    <property type="match status" value="1"/>
</dbReference>
<evidence type="ECO:0000313" key="14">
    <source>
        <dbReference type="Proteomes" id="UP000770661"/>
    </source>
</evidence>
<dbReference type="EC" id="5.6.2.4" evidence="8"/>
<comment type="similarity">
    <text evidence="1">Belongs to the helicase family. RecQ subfamily.</text>
</comment>
<dbReference type="SUPFAM" id="SSF47819">
    <property type="entry name" value="HRDC-like"/>
    <property type="match status" value="1"/>
</dbReference>
<evidence type="ECO:0000256" key="2">
    <source>
        <dbReference type="ARBA" id="ARBA00022763"/>
    </source>
</evidence>
<sequence>MGIDKPDVRFVIHYSLPKSIEGYYQESGRAGRDGDPADCILFYNYPDMHRIRRMIEMDQTNWQAKQNHFDNLWRMVAFCENHTDCRRVQILNYFGEVYDREKCRRTIQLACDNCKLSSPFVKTSMGQQVRTILQTVKQLCTGGRWTNNFTLNHFVDITKGSKLKKILDNGHDRLPLHGIGKELGRNDIERLFRRLVLEGYLHEDLVVGKEDMAFAYMRPGHKCDGFLNNPNATFHVDMIAHGRPNQAVASSESMTGDDDAINKIENDCYKDLLGVVKNIADAKGINYTNIINMIALRRMSKELPESEEEMLKIPHVTRANYEKYGEALLEVTQRHAAEKLVLLSDRAEAAMLEGSGSAGGGSGNSWMDTFSASSPQVSPYFGGGGTRGGYTRGTKRKRNSWRGKGRGRGRGRGAAKSKGTTGSPAKRSRYAASRTKTAAAAATATGAPGGSRGGWKQQQQPAAPRPSTSSMLVHRSKPQTPSLFVPHSRVVRF</sequence>
<dbReference type="InterPro" id="IPR001650">
    <property type="entry name" value="Helicase_C-like"/>
</dbReference>
<dbReference type="InterPro" id="IPR036388">
    <property type="entry name" value="WH-like_DNA-bd_sf"/>
</dbReference>
<dbReference type="Gene3D" id="1.10.10.10">
    <property type="entry name" value="Winged helix-like DNA-binding domain superfamily/Winged helix DNA-binding domain"/>
    <property type="match status" value="1"/>
</dbReference>
<name>A0A8J5D0D3_CHIOP</name>
<evidence type="ECO:0000256" key="5">
    <source>
        <dbReference type="ARBA" id="ARBA00023235"/>
    </source>
</evidence>
<keyword evidence="4" id="KW-0234">DNA repair</keyword>
<feature type="domain" description="HRDC" evidence="11">
    <location>
        <begin position="262"/>
        <end position="342"/>
    </location>
</feature>
<dbReference type="GO" id="GO:0005737">
    <property type="term" value="C:cytoplasm"/>
    <property type="evidence" value="ECO:0007669"/>
    <property type="project" value="TreeGrafter"/>
</dbReference>
<feature type="compositionally biased region" description="Basic residues" evidence="10">
    <location>
        <begin position="393"/>
        <end position="415"/>
    </location>
</feature>
<dbReference type="GO" id="GO:0005694">
    <property type="term" value="C:chromosome"/>
    <property type="evidence" value="ECO:0007669"/>
    <property type="project" value="TreeGrafter"/>
</dbReference>
<feature type="compositionally biased region" description="Polar residues" evidence="10">
    <location>
        <begin position="456"/>
        <end position="471"/>
    </location>
</feature>
<feature type="domain" description="Helicase C-terminal" evidence="12">
    <location>
        <begin position="1"/>
        <end position="73"/>
    </location>
</feature>
<dbReference type="Gene3D" id="3.40.50.300">
    <property type="entry name" value="P-loop containing nucleotide triphosphate hydrolases"/>
    <property type="match status" value="1"/>
</dbReference>
<dbReference type="InterPro" id="IPR027417">
    <property type="entry name" value="P-loop_NTPase"/>
</dbReference>
<dbReference type="PROSITE" id="PS51194">
    <property type="entry name" value="HELICASE_CTER"/>
    <property type="match status" value="1"/>
</dbReference>
<evidence type="ECO:0000256" key="8">
    <source>
        <dbReference type="ARBA" id="ARBA00034808"/>
    </source>
</evidence>
<dbReference type="GO" id="GO:0043138">
    <property type="term" value="F:3'-5' DNA helicase activity"/>
    <property type="evidence" value="ECO:0007669"/>
    <property type="project" value="UniProtKB-EC"/>
</dbReference>
<evidence type="ECO:0000256" key="7">
    <source>
        <dbReference type="ARBA" id="ARBA00034617"/>
    </source>
</evidence>
<evidence type="ECO:0000256" key="6">
    <source>
        <dbReference type="ARBA" id="ARBA00023242"/>
    </source>
</evidence>
<feature type="region of interest" description="Disordered" evidence="10">
    <location>
        <begin position="375"/>
        <end position="493"/>
    </location>
</feature>
<keyword evidence="3" id="KW-0238">DNA-binding</keyword>
<keyword evidence="5" id="KW-0413">Isomerase</keyword>
<protein>
    <recommendedName>
        <fullName evidence="8">DNA 3'-5' helicase</fullName>
        <ecNumber evidence="8">5.6.2.4</ecNumber>
    </recommendedName>
    <alternativeName>
        <fullName evidence="9">DNA 3'-5' helicase BLM</fullName>
    </alternativeName>
</protein>
<dbReference type="InterPro" id="IPR010997">
    <property type="entry name" value="HRDC-like_sf"/>
</dbReference>
<evidence type="ECO:0000256" key="10">
    <source>
        <dbReference type="SAM" id="MobiDB-lite"/>
    </source>
</evidence>
<keyword evidence="2" id="KW-0227">DNA damage</keyword>
<keyword evidence="14" id="KW-1185">Reference proteome</keyword>
<accession>A0A8J5D0D3</accession>
<dbReference type="Gene3D" id="1.10.150.80">
    <property type="entry name" value="HRDC domain"/>
    <property type="match status" value="1"/>
</dbReference>
<evidence type="ECO:0000256" key="1">
    <source>
        <dbReference type="ARBA" id="ARBA00005446"/>
    </source>
</evidence>
<dbReference type="EMBL" id="JACEEZ010002682">
    <property type="protein sequence ID" value="KAG0728059.1"/>
    <property type="molecule type" value="Genomic_DNA"/>
</dbReference>
<dbReference type="GO" id="GO:0003677">
    <property type="term" value="F:DNA binding"/>
    <property type="evidence" value="ECO:0007669"/>
    <property type="project" value="UniProtKB-KW"/>
</dbReference>
<dbReference type="Proteomes" id="UP000770661">
    <property type="component" value="Unassembled WGS sequence"/>
</dbReference>
<dbReference type="AlphaFoldDB" id="A0A8J5D0D3"/>
<dbReference type="GO" id="GO:0000166">
    <property type="term" value="F:nucleotide binding"/>
    <property type="evidence" value="ECO:0007669"/>
    <property type="project" value="InterPro"/>
</dbReference>
<dbReference type="SMART" id="SM00956">
    <property type="entry name" value="RQC"/>
    <property type="match status" value="1"/>
</dbReference>
<feature type="compositionally biased region" description="Gly residues" evidence="10">
    <location>
        <begin position="381"/>
        <end position="391"/>
    </location>
</feature>
<gene>
    <name evidence="13" type="primary">Blm_0</name>
    <name evidence="13" type="ORF">GWK47_003871</name>
</gene>
<dbReference type="Pfam" id="PF00570">
    <property type="entry name" value="HRDC"/>
    <property type="match status" value="1"/>
</dbReference>
<evidence type="ECO:0000256" key="4">
    <source>
        <dbReference type="ARBA" id="ARBA00023204"/>
    </source>
</evidence>
<dbReference type="GO" id="GO:0000724">
    <property type="term" value="P:double-strand break repair via homologous recombination"/>
    <property type="evidence" value="ECO:0007669"/>
    <property type="project" value="UniProtKB-ARBA"/>
</dbReference>
<dbReference type="InterPro" id="IPR002121">
    <property type="entry name" value="HRDC_dom"/>
</dbReference>
<dbReference type="GO" id="GO:0006260">
    <property type="term" value="P:DNA replication"/>
    <property type="evidence" value="ECO:0007669"/>
    <property type="project" value="InterPro"/>
</dbReference>
<dbReference type="Pfam" id="PF09382">
    <property type="entry name" value="RQC"/>
    <property type="match status" value="1"/>
</dbReference>